<dbReference type="AlphaFoldDB" id="A0A5J4U855"/>
<feature type="non-terminal residue" evidence="2">
    <location>
        <position position="1"/>
    </location>
</feature>
<evidence type="ECO:0000256" key="1">
    <source>
        <dbReference type="SAM" id="MobiDB-lite"/>
    </source>
</evidence>
<organism evidence="2 3">
    <name type="scientific">Streblomastix strix</name>
    <dbReference type="NCBI Taxonomy" id="222440"/>
    <lineage>
        <taxon>Eukaryota</taxon>
        <taxon>Metamonada</taxon>
        <taxon>Preaxostyla</taxon>
        <taxon>Oxymonadida</taxon>
        <taxon>Streblomastigidae</taxon>
        <taxon>Streblomastix</taxon>
    </lineage>
</organism>
<proteinExistence type="predicted"/>
<evidence type="ECO:0000313" key="2">
    <source>
        <dbReference type="EMBL" id="KAA6366717.1"/>
    </source>
</evidence>
<feature type="region of interest" description="Disordered" evidence="1">
    <location>
        <begin position="1"/>
        <end position="101"/>
    </location>
</feature>
<sequence length="101" mass="10946">LPRLGSQGQMAQMPPAQPQSELPRVNSKGQMAQFTPTQPQGLPRLDSKGSSAPLQRAQPPPSVAKPMQDKPLQKKPSRPIKFDGSYKGGIGYTDDDDSFDD</sequence>
<reference evidence="2 3" key="1">
    <citation type="submission" date="2019-03" db="EMBL/GenBank/DDBJ databases">
        <title>Single cell metagenomics reveals metabolic interactions within the superorganism composed of flagellate Streblomastix strix and complex community of Bacteroidetes bacteria on its surface.</title>
        <authorList>
            <person name="Treitli S.C."/>
            <person name="Kolisko M."/>
            <person name="Husnik F."/>
            <person name="Keeling P."/>
            <person name="Hampl V."/>
        </authorList>
    </citation>
    <scope>NUCLEOTIDE SEQUENCE [LARGE SCALE GENOMIC DNA]</scope>
    <source>
        <strain evidence="2">ST1C</strain>
    </source>
</reference>
<name>A0A5J4U855_9EUKA</name>
<dbReference type="Proteomes" id="UP000324800">
    <property type="component" value="Unassembled WGS sequence"/>
</dbReference>
<gene>
    <name evidence="2" type="ORF">EZS28_037755</name>
</gene>
<accession>A0A5J4U855</accession>
<protein>
    <submittedName>
        <fullName evidence="2">Uncharacterized protein</fullName>
    </submittedName>
</protein>
<comment type="caution">
    <text evidence="2">The sequence shown here is derived from an EMBL/GenBank/DDBJ whole genome shotgun (WGS) entry which is preliminary data.</text>
</comment>
<feature type="compositionally biased region" description="Polar residues" evidence="1">
    <location>
        <begin position="27"/>
        <end position="40"/>
    </location>
</feature>
<evidence type="ECO:0000313" key="3">
    <source>
        <dbReference type="Proteomes" id="UP000324800"/>
    </source>
</evidence>
<dbReference type="EMBL" id="SNRW01019070">
    <property type="protein sequence ID" value="KAA6366717.1"/>
    <property type="molecule type" value="Genomic_DNA"/>
</dbReference>